<proteinExistence type="predicted"/>
<dbReference type="EMBL" id="JAVYJV010000003">
    <property type="protein sequence ID" value="KAK4374250.1"/>
    <property type="molecule type" value="Genomic_DNA"/>
</dbReference>
<name>A0AAE1SQG9_9SOLA</name>
<organism evidence="1 2">
    <name type="scientific">Anisodus tanguticus</name>
    <dbReference type="NCBI Taxonomy" id="243964"/>
    <lineage>
        <taxon>Eukaryota</taxon>
        <taxon>Viridiplantae</taxon>
        <taxon>Streptophyta</taxon>
        <taxon>Embryophyta</taxon>
        <taxon>Tracheophyta</taxon>
        <taxon>Spermatophyta</taxon>
        <taxon>Magnoliopsida</taxon>
        <taxon>eudicotyledons</taxon>
        <taxon>Gunneridae</taxon>
        <taxon>Pentapetalae</taxon>
        <taxon>asterids</taxon>
        <taxon>lamiids</taxon>
        <taxon>Solanales</taxon>
        <taxon>Solanaceae</taxon>
        <taxon>Solanoideae</taxon>
        <taxon>Hyoscyameae</taxon>
        <taxon>Anisodus</taxon>
    </lineage>
</organism>
<protein>
    <submittedName>
        <fullName evidence="1">Uncharacterized protein</fullName>
    </submittedName>
</protein>
<evidence type="ECO:0000313" key="2">
    <source>
        <dbReference type="Proteomes" id="UP001291623"/>
    </source>
</evidence>
<dbReference type="Proteomes" id="UP001291623">
    <property type="component" value="Unassembled WGS sequence"/>
</dbReference>
<evidence type="ECO:0000313" key="1">
    <source>
        <dbReference type="EMBL" id="KAK4374250.1"/>
    </source>
</evidence>
<gene>
    <name evidence="1" type="ORF">RND71_004927</name>
</gene>
<comment type="caution">
    <text evidence="1">The sequence shown here is derived from an EMBL/GenBank/DDBJ whole genome shotgun (WGS) entry which is preliminary data.</text>
</comment>
<accession>A0AAE1SQG9</accession>
<dbReference type="AlphaFoldDB" id="A0AAE1SQG9"/>
<sequence length="58" mass="7106">MEDKKKINTTLPLHFLQNLHWVSTIRQKKENCKRIQTTEHLLHFPFSFRFKPPLYGIR</sequence>
<keyword evidence="2" id="KW-1185">Reference proteome</keyword>
<reference evidence="1" key="1">
    <citation type="submission" date="2023-12" db="EMBL/GenBank/DDBJ databases">
        <title>Genome assembly of Anisodus tanguticus.</title>
        <authorList>
            <person name="Wang Y.-J."/>
        </authorList>
    </citation>
    <scope>NUCLEOTIDE SEQUENCE</scope>
    <source>
        <strain evidence="1">KB-2021</strain>
        <tissue evidence="1">Leaf</tissue>
    </source>
</reference>